<dbReference type="EMBL" id="CP015449">
    <property type="protein sequence ID" value="AWH93374.1"/>
    <property type="molecule type" value="Genomic_DNA"/>
</dbReference>
<gene>
    <name evidence="1" type="ORF">A6035_15630</name>
</gene>
<proteinExistence type="predicted"/>
<dbReference type="Proteomes" id="UP000244928">
    <property type="component" value="Chromosome"/>
</dbReference>
<evidence type="ECO:0000313" key="2">
    <source>
        <dbReference type="Proteomes" id="UP000244928"/>
    </source>
</evidence>
<name>A0A2S1RAT8_9ACTN</name>
<sequence length="76" mass="8715">MTTEPQSPVKDRNYNLIAVMEASLKMAWQLNEYIEDAESAGDTELADWFRRIQENDLKAGEQGKKLLAKRLQDETA</sequence>
<dbReference type="AlphaFoldDB" id="A0A2S1RAT8"/>
<dbReference type="OrthoDB" id="495805at2"/>
<organism evidence="1 2">
    <name type="scientific">Dietzia lutea</name>
    <dbReference type="NCBI Taxonomy" id="546160"/>
    <lineage>
        <taxon>Bacteria</taxon>
        <taxon>Bacillati</taxon>
        <taxon>Actinomycetota</taxon>
        <taxon>Actinomycetes</taxon>
        <taxon>Mycobacteriales</taxon>
        <taxon>Dietziaceae</taxon>
        <taxon>Dietzia</taxon>
    </lineage>
</organism>
<accession>A0A2S1RAT8</accession>
<dbReference type="KEGG" id="dlu:A6035_15630"/>
<reference evidence="1 2" key="1">
    <citation type="submission" date="2016-04" db="EMBL/GenBank/DDBJ databases">
        <title>Complete genome sequence of Dietzia lutea YIM 80766T, a strain isolated from desert soil in Egypt.</title>
        <authorList>
            <person name="Zhao J."/>
            <person name="Hu B."/>
            <person name="Geng S."/>
            <person name="Nie Y."/>
            <person name="Tang Y."/>
        </authorList>
    </citation>
    <scope>NUCLEOTIDE SEQUENCE [LARGE SCALE GENOMIC DNA]</scope>
    <source>
        <strain evidence="1 2">YIM 80766</strain>
    </source>
</reference>
<dbReference type="RefSeq" id="WP_108848726.1">
    <property type="nucleotide sequence ID" value="NZ_CP015449.1"/>
</dbReference>
<keyword evidence="2" id="KW-1185">Reference proteome</keyword>
<evidence type="ECO:0000313" key="1">
    <source>
        <dbReference type="EMBL" id="AWH93374.1"/>
    </source>
</evidence>
<protein>
    <submittedName>
        <fullName evidence="1">Uncharacterized protein</fullName>
    </submittedName>
</protein>